<sequence>MWSLPALPTDNLYKLITLLGMAMYISAFYLLYVEKKPFEETGAFIYSRAAVLRDRLEDAGAKPKPLEKDLTEESPYDRYREFRDLIHSAALDPVQAQQLRDMNEQLLNTRLSNLRNVDRAEQMALNIRLLTILAAILTTGGSIAWYFCFQRHQDFIAKVNALEAYQRVLLAQAAALHNGLDKEPPPAKKTRKRVTQTPT</sequence>
<keyword evidence="2" id="KW-0472">Membrane</keyword>
<keyword evidence="2" id="KW-1133">Transmembrane helix</keyword>
<dbReference type="EMBL" id="SBHX01000048">
    <property type="protein sequence ID" value="RWX28157.1"/>
    <property type="molecule type" value="Genomic_DNA"/>
</dbReference>
<organism evidence="3 4">
    <name type="scientific">Rhizobium leguminosarum</name>
    <dbReference type="NCBI Taxonomy" id="384"/>
    <lineage>
        <taxon>Bacteria</taxon>
        <taxon>Pseudomonadati</taxon>
        <taxon>Pseudomonadota</taxon>
        <taxon>Alphaproteobacteria</taxon>
        <taxon>Hyphomicrobiales</taxon>
        <taxon>Rhizobiaceae</taxon>
        <taxon>Rhizobium/Agrobacterium group</taxon>
        <taxon>Rhizobium</taxon>
    </lineage>
</organism>
<evidence type="ECO:0000256" key="2">
    <source>
        <dbReference type="SAM" id="Phobius"/>
    </source>
</evidence>
<evidence type="ECO:0000256" key="1">
    <source>
        <dbReference type="SAM" id="MobiDB-lite"/>
    </source>
</evidence>
<protein>
    <submittedName>
        <fullName evidence="3">Uncharacterized protein</fullName>
    </submittedName>
</protein>
<dbReference type="RefSeq" id="WP_128411220.1">
    <property type="nucleotide sequence ID" value="NZ_JAAXDN010000001.1"/>
</dbReference>
<feature type="region of interest" description="Disordered" evidence="1">
    <location>
        <begin position="179"/>
        <end position="199"/>
    </location>
</feature>
<reference evidence="3 4" key="1">
    <citation type="submission" date="2019-01" db="EMBL/GenBank/DDBJ databases">
        <title>RHIZO-ID as a novel technology for direct rhizobia identification.</title>
        <authorList>
            <person name="De Meyer S.E."/>
        </authorList>
    </citation>
    <scope>NUCLEOTIDE SEQUENCE [LARGE SCALE GENOMIC DNA]</scope>
    <source>
        <strain evidence="3 4">WSM448</strain>
    </source>
</reference>
<feature type="transmembrane region" description="Helical" evidence="2">
    <location>
        <begin position="125"/>
        <end position="147"/>
    </location>
</feature>
<name>A0A444HWA1_RHILE</name>
<evidence type="ECO:0000313" key="4">
    <source>
        <dbReference type="Proteomes" id="UP000283817"/>
    </source>
</evidence>
<evidence type="ECO:0000313" key="3">
    <source>
        <dbReference type="EMBL" id="RWX28157.1"/>
    </source>
</evidence>
<dbReference type="Proteomes" id="UP000283817">
    <property type="component" value="Unassembled WGS sequence"/>
</dbReference>
<dbReference type="AlphaFoldDB" id="A0A444HWA1"/>
<gene>
    <name evidence="3" type="ORF">EHI47_19780</name>
</gene>
<accession>A0A444HWA1</accession>
<keyword evidence="2" id="KW-0812">Transmembrane</keyword>
<feature type="transmembrane region" description="Helical" evidence="2">
    <location>
        <begin position="12"/>
        <end position="32"/>
    </location>
</feature>
<comment type="caution">
    <text evidence="3">The sequence shown here is derived from an EMBL/GenBank/DDBJ whole genome shotgun (WGS) entry which is preliminary data.</text>
</comment>
<proteinExistence type="predicted"/>
<feature type="compositionally biased region" description="Basic residues" evidence="1">
    <location>
        <begin position="188"/>
        <end position="199"/>
    </location>
</feature>